<comment type="caution">
    <text evidence="2">The sequence shown here is derived from an EMBL/GenBank/DDBJ whole genome shotgun (WGS) entry which is preliminary data.</text>
</comment>
<dbReference type="AlphaFoldDB" id="A0A540VHN7"/>
<dbReference type="InterPro" id="IPR013767">
    <property type="entry name" value="PAS_fold"/>
</dbReference>
<evidence type="ECO:0000313" key="2">
    <source>
        <dbReference type="EMBL" id="TQE96270.1"/>
    </source>
</evidence>
<dbReference type="InterPro" id="IPR035965">
    <property type="entry name" value="PAS-like_dom_sf"/>
</dbReference>
<feature type="non-terminal residue" evidence="2">
    <location>
        <position position="89"/>
    </location>
</feature>
<dbReference type="NCBIfam" id="TIGR00229">
    <property type="entry name" value="sensory_box"/>
    <property type="match status" value="1"/>
</dbReference>
<dbReference type="SMART" id="SM00091">
    <property type="entry name" value="PAS"/>
    <property type="match status" value="1"/>
</dbReference>
<dbReference type="SUPFAM" id="SSF55785">
    <property type="entry name" value="PYP-like sensor domain (PAS domain)"/>
    <property type="match status" value="1"/>
</dbReference>
<dbReference type="CDD" id="cd00130">
    <property type="entry name" value="PAS"/>
    <property type="match status" value="1"/>
</dbReference>
<dbReference type="EMBL" id="VIFK01000350">
    <property type="protein sequence ID" value="TQE96270.1"/>
    <property type="molecule type" value="Genomic_DNA"/>
</dbReference>
<dbReference type="Gene3D" id="3.30.450.20">
    <property type="entry name" value="PAS domain"/>
    <property type="match status" value="1"/>
</dbReference>
<gene>
    <name evidence="2" type="ORF">FKY71_16725</name>
</gene>
<evidence type="ECO:0000313" key="3">
    <source>
        <dbReference type="Proteomes" id="UP000315400"/>
    </source>
</evidence>
<evidence type="ECO:0000259" key="1">
    <source>
        <dbReference type="PROSITE" id="PS50112"/>
    </source>
</evidence>
<feature type="domain" description="PAS" evidence="1">
    <location>
        <begin position="1"/>
        <end position="59"/>
    </location>
</feature>
<organism evidence="2 3">
    <name type="scientific">Spiribacter salinus</name>
    <dbReference type="NCBI Taxonomy" id="1335746"/>
    <lineage>
        <taxon>Bacteria</taxon>
        <taxon>Pseudomonadati</taxon>
        <taxon>Pseudomonadota</taxon>
        <taxon>Gammaproteobacteria</taxon>
        <taxon>Chromatiales</taxon>
        <taxon>Ectothiorhodospiraceae</taxon>
        <taxon>Spiribacter</taxon>
    </lineage>
</organism>
<reference evidence="2 3" key="1">
    <citation type="submission" date="2019-06" db="EMBL/GenBank/DDBJ databases">
        <title>Metagenome assembled Genome of Spiribacter salinus SL48-SHIP from the microbial mat of Salt Lake 48 (Novosibirsk region, Russia).</title>
        <authorList>
            <person name="Shipova A."/>
            <person name="Rozanov A.S."/>
            <person name="Bryanskaya A.V."/>
            <person name="Peltek S.E."/>
        </authorList>
    </citation>
    <scope>NUCLEOTIDE SEQUENCE [LARGE SCALE GENOMIC DNA]</scope>
    <source>
        <strain evidence="2">SL48-SHIP-2</strain>
    </source>
</reference>
<name>A0A540VHN7_9GAMM</name>
<dbReference type="PROSITE" id="PS50112">
    <property type="entry name" value="PAS"/>
    <property type="match status" value="1"/>
</dbReference>
<dbReference type="Proteomes" id="UP000315400">
    <property type="component" value="Unassembled WGS sequence"/>
</dbReference>
<sequence>MMDLLPDAVTIVTANHEIVYLNAACTRLLGAARPEAVVGRSVWEFIHPEDLPRVLAHLNADDQRRSIQYRIQRLDDEERIVETVMVPIL</sequence>
<dbReference type="InterPro" id="IPR000014">
    <property type="entry name" value="PAS"/>
</dbReference>
<accession>A0A540VHN7</accession>
<protein>
    <submittedName>
        <fullName evidence="2">PAS domain-containing protein</fullName>
    </submittedName>
</protein>
<dbReference type="Pfam" id="PF00989">
    <property type="entry name" value="PAS"/>
    <property type="match status" value="1"/>
</dbReference>
<dbReference type="GO" id="GO:0006355">
    <property type="term" value="P:regulation of DNA-templated transcription"/>
    <property type="evidence" value="ECO:0007669"/>
    <property type="project" value="InterPro"/>
</dbReference>
<proteinExistence type="predicted"/>